<reference evidence="2 3" key="1">
    <citation type="submission" date="2020-08" db="EMBL/GenBank/DDBJ databases">
        <title>Genomic Encyclopedia of Type Strains, Phase IV (KMG-IV): sequencing the most valuable type-strain genomes for metagenomic binning, comparative biology and taxonomic classification.</title>
        <authorList>
            <person name="Goeker M."/>
        </authorList>
    </citation>
    <scope>NUCLEOTIDE SEQUENCE [LARGE SCALE GENOMIC DNA]</scope>
    <source>
        <strain evidence="2 3">DSM 19612</strain>
    </source>
</reference>
<dbReference type="InterPro" id="IPR003737">
    <property type="entry name" value="GlcNAc_PI_deacetylase-related"/>
</dbReference>
<dbReference type="PANTHER" id="PTHR12993">
    <property type="entry name" value="N-ACETYLGLUCOSAMINYL-PHOSPHATIDYLINOSITOL DE-N-ACETYLASE-RELATED"/>
    <property type="match status" value="1"/>
</dbReference>
<comment type="caution">
    <text evidence="2">The sequence shown here is derived from an EMBL/GenBank/DDBJ whole genome shotgun (WGS) entry which is preliminary data.</text>
</comment>
<dbReference type="AlphaFoldDB" id="A0A841Q4L9"/>
<dbReference type="RefSeq" id="WP_174495614.1">
    <property type="nucleotide sequence ID" value="NZ_CADDWK010000004.1"/>
</dbReference>
<name>A0A841Q4L9_9BACI</name>
<dbReference type="Proteomes" id="UP000581688">
    <property type="component" value="Unassembled WGS sequence"/>
</dbReference>
<keyword evidence="3" id="KW-1185">Reference proteome</keyword>
<sequence>MNVLVIATHADDEVLGVGGTLALHARNGDHITVCTVAEADPERKSETYLVEKRKDTLKAHEILGVDNSIFLGYHATKLDTIMHRELIADLEKVVEKVDPDMVYTHYWGDVNKEHRVVTEAMQVVLRPKGKRNKIKVLSYEVLSSTEWGIFLADEIFKPNSFVDITTTLEIKKKALEAYKTEEHAFPHPRSIEAIDASAKKWGSVVGMMAAEPFIVVRETMQI</sequence>
<evidence type="ECO:0000313" key="3">
    <source>
        <dbReference type="Proteomes" id="UP000581688"/>
    </source>
</evidence>
<dbReference type="PANTHER" id="PTHR12993:SF30">
    <property type="entry name" value="N-ACETYL-ALPHA-D-GLUCOSAMINYL L-MALATE DEACETYLASE 1"/>
    <property type="match status" value="1"/>
</dbReference>
<dbReference type="Gene3D" id="3.40.50.10320">
    <property type="entry name" value="LmbE-like"/>
    <property type="match status" value="1"/>
</dbReference>
<dbReference type="InterPro" id="IPR024078">
    <property type="entry name" value="LmbE-like_dom_sf"/>
</dbReference>
<accession>A0A841Q4L9</accession>
<comment type="cofactor">
    <cofactor evidence="1">
        <name>Zn(2+)</name>
        <dbReference type="ChEBI" id="CHEBI:29105"/>
    </cofactor>
</comment>
<protein>
    <submittedName>
        <fullName evidence="2">LmbE family N-acetylglucosaminyl deacetylase</fullName>
    </submittedName>
</protein>
<dbReference type="SUPFAM" id="SSF102588">
    <property type="entry name" value="LmbE-like"/>
    <property type="match status" value="1"/>
</dbReference>
<dbReference type="GO" id="GO:0016811">
    <property type="term" value="F:hydrolase activity, acting on carbon-nitrogen (but not peptide) bonds, in linear amides"/>
    <property type="evidence" value="ECO:0007669"/>
    <property type="project" value="TreeGrafter"/>
</dbReference>
<dbReference type="Pfam" id="PF02585">
    <property type="entry name" value="PIG-L"/>
    <property type="match status" value="1"/>
</dbReference>
<evidence type="ECO:0000256" key="1">
    <source>
        <dbReference type="ARBA" id="ARBA00001947"/>
    </source>
</evidence>
<proteinExistence type="predicted"/>
<organism evidence="2 3">
    <name type="scientific">Salirhabdus euzebyi</name>
    <dbReference type="NCBI Taxonomy" id="394506"/>
    <lineage>
        <taxon>Bacteria</taxon>
        <taxon>Bacillati</taxon>
        <taxon>Bacillota</taxon>
        <taxon>Bacilli</taxon>
        <taxon>Bacillales</taxon>
        <taxon>Bacillaceae</taxon>
        <taxon>Salirhabdus</taxon>
    </lineage>
</organism>
<gene>
    <name evidence="2" type="ORF">HNQ94_001738</name>
</gene>
<dbReference type="EMBL" id="JACHGH010000004">
    <property type="protein sequence ID" value="MBB6453290.1"/>
    <property type="molecule type" value="Genomic_DNA"/>
</dbReference>
<evidence type="ECO:0000313" key="2">
    <source>
        <dbReference type="EMBL" id="MBB6453290.1"/>
    </source>
</evidence>